<name>A0ABS6YEA3_9BACT</name>
<dbReference type="InterPro" id="IPR051396">
    <property type="entry name" value="Bact_Antivir_Def_Nuclease"/>
</dbReference>
<reference evidence="2 3" key="1">
    <citation type="submission" date="2021-07" db="EMBL/GenBank/DDBJ databases">
        <title>Genomic diversity and antimicrobial resistance of Prevotella spp. isolated from chronic lung disease airways.</title>
        <authorList>
            <person name="Webb K.A."/>
            <person name="Olagoke O.S."/>
            <person name="Baird T."/>
            <person name="Neill J."/>
            <person name="Pham A."/>
            <person name="Wells T.J."/>
            <person name="Ramsay K.A."/>
            <person name="Bell S.C."/>
            <person name="Sarovich D.S."/>
            <person name="Price E.P."/>
        </authorList>
    </citation>
    <scope>NUCLEOTIDE SEQUENCE [LARGE SCALE GENOMIC DNA]</scope>
    <source>
        <strain evidence="2 3">SCHI0011.S.12</strain>
    </source>
</reference>
<dbReference type="InterPro" id="IPR041685">
    <property type="entry name" value="AAA_GajA/Old/RecF-like"/>
</dbReference>
<protein>
    <submittedName>
        <fullName evidence="2">AAA family ATPase</fullName>
    </submittedName>
</protein>
<keyword evidence="3" id="KW-1185">Reference proteome</keyword>
<feature type="domain" description="Endonuclease GajA/Old nuclease/RecF-like AAA" evidence="1">
    <location>
        <begin position="201"/>
        <end position="327"/>
    </location>
</feature>
<proteinExistence type="predicted"/>
<evidence type="ECO:0000313" key="3">
    <source>
        <dbReference type="Proteomes" id="UP000788426"/>
    </source>
</evidence>
<gene>
    <name evidence="2" type="ORF">KZO38_04675</name>
</gene>
<organism evidence="2 3">
    <name type="scientific">Hoylesella nanceiensis</name>
    <dbReference type="NCBI Taxonomy" id="425941"/>
    <lineage>
        <taxon>Bacteria</taxon>
        <taxon>Pseudomonadati</taxon>
        <taxon>Bacteroidota</taxon>
        <taxon>Bacteroidia</taxon>
        <taxon>Bacteroidales</taxon>
        <taxon>Prevotellaceae</taxon>
        <taxon>Hoylesella</taxon>
    </lineage>
</organism>
<dbReference type="RefSeq" id="WP_219480493.1">
    <property type="nucleotide sequence ID" value="NZ_JAHXCT010000003.1"/>
</dbReference>
<dbReference type="EMBL" id="JAHXCT010000003">
    <property type="protein sequence ID" value="MBW4769053.1"/>
    <property type="molecule type" value="Genomic_DNA"/>
</dbReference>
<dbReference type="PANTHER" id="PTHR43581">
    <property type="entry name" value="ATP/GTP PHOSPHATASE"/>
    <property type="match status" value="1"/>
</dbReference>
<dbReference type="PANTHER" id="PTHR43581:SF4">
    <property type="entry name" value="ATP_GTP PHOSPHATASE"/>
    <property type="match status" value="1"/>
</dbReference>
<evidence type="ECO:0000259" key="1">
    <source>
        <dbReference type="Pfam" id="PF13175"/>
    </source>
</evidence>
<evidence type="ECO:0000313" key="2">
    <source>
        <dbReference type="EMBL" id="MBW4769053.1"/>
    </source>
</evidence>
<dbReference type="Proteomes" id="UP000788426">
    <property type="component" value="Unassembled WGS sequence"/>
</dbReference>
<sequence>MKPITIKIHQLGKVKDSEIEILPFVIFSGESGLGKSYMAMLCHYFYEVLLDTTRINSFLSKFPIPEELKKEGTAFILKKKDLEQWLAKDAITYIGEMLGNTSLSGSIEVSLPDNIPDEIECTFKEEAIGVVNKEDVYIILSMGNLNYRIIDTVLADEESPFSLLTRYVLISYIFEDYRGLNSTFVFPPSRGPLMTETIIPQTGMYNQFLKDLNEFTRMPNRQEEETLNLLSLLHLVMDGEVIRKDNKYIYVSKSVEIPLSAAAASVREIAPLEMLARKIDVKSTSILLEEPEAHLHPSKQRMMADILSAFFNSGMFMQITTHSDYLITRLNELITLNRVKEKFSDTTKFMELCRKTRILPKLVLDTKNIGSYLLVRDEKEDCSKVERQELQEGVPFVSFSNAIKDSLEIGELLSETLDEDN</sequence>
<dbReference type="Pfam" id="PF13175">
    <property type="entry name" value="AAA_15"/>
    <property type="match status" value="1"/>
</dbReference>
<comment type="caution">
    <text evidence="2">The sequence shown here is derived from an EMBL/GenBank/DDBJ whole genome shotgun (WGS) entry which is preliminary data.</text>
</comment>
<accession>A0ABS6YEA3</accession>